<accession>A0A2R5F8X7</accession>
<name>A0A2R5F8X7_9PROT</name>
<dbReference type="EC" id="3.1.3.18" evidence="1"/>
<dbReference type="SFLD" id="SFLDG01129">
    <property type="entry name" value="C1.5:_HAD__Beta-PGM__Phosphata"/>
    <property type="match status" value="1"/>
</dbReference>
<evidence type="ECO:0000313" key="2">
    <source>
        <dbReference type="Proteomes" id="UP000245081"/>
    </source>
</evidence>
<dbReference type="InterPro" id="IPR023214">
    <property type="entry name" value="HAD_sf"/>
</dbReference>
<evidence type="ECO:0000313" key="1">
    <source>
        <dbReference type="EMBL" id="GBG14702.1"/>
    </source>
</evidence>
<dbReference type="SFLD" id="SFLDG01135">
    <property type="entry name" value="C1.5.6:_HAD__Beta-PGM__Phospha"/>
    <property type="match status" value="1"/>
</dbReference>
<dbReference type="InterPro" id="IPR006439">
    <property type="entry name" value="HAD-SF_hydro_IA"/>
</dbReference>
<dbReference type="Proteomes" id="UP000245081">
    <property type="component" value="Unassembled WGS sequence"/>
</dbReference>
<dbReference type="SUPFAM" id="SSF56784">
    <property type="entry name" value="HAD-like"/>
    <property type="match status" value="1"/>
</dbReference>
<proteinExistence type="predicted"/>
<dbReference type="GO" id="GO:0008967">
    <property type="term" value="F:phosphoglycolate phosphatase activity"/>
    <property type="evidence" value="ECO:0007669"/>
    <property type="project" value="UniProtKB-EC"/>
</dbReference>
<dbReference type="PANTHER" id="PTHR43434:SF24">
    <property type="entry name" value="HYDROLASE-RELATED"/>
    <property type="match status" value="1"/>
</dbReference>
<dbReference type="InterPro" id="IPR036412">
    <property type="entry name" value="HAD-like_sf"/>
</dbReference>
<dbReference type="PANTHER" id="PTHR43434">
    <property type="entry name" value="PHOSPHOGLYCOLATE PHOSPHATASE"/>
    <property type="match status" value="1"/>
</dbReference>
<reference evidence="1 2" key="1">
    <citation type="journal article" date="2018" name="Environ. Microbiol.">
        <title>Isolation and genomic characterization of Novimethylophilus kurashikiensis gen. nov. sp. nov., a new lanthanide-dependent methylotrophic species of Methylophilaceae.</title>
        <authorList>
            <person name="Lv H."/>
            <person name="Sahin N."/>
            <person name="Tani A."/>
        </authorList>
    </citation>
    <scope>NUCLEOTIDE SEQUENCE [LARGE SCALE GENOMIC DNA]</scope>
    <source>
        <strain evidence="1 2">La2-4</strain>
    </source>
</reference>
<dbReference type="SFLD" id="SFLDS00003">
    <property type="entry name" value="Haloacid_Dehalogenase"/>
    <property type="match status" value="1"/>
</dbReference>
<dbReference type="EMBL" id="BDOQ01000009">
    <property type="protein sequence ID" value="GBG14702.1"/>
    <property type="molecule type" value="Genomic_DNA"/>
</dbReference>
<keyword evidence="1" id="KW-0378">Hydrolase</keyword>
<dbReference type="Gene3D" id="1.10.150.240">
    <property type="entry name" value="Putative phosphatase, domain 2"/>
    <property type="match status" value="1"/>
</dbReference>
<keyword evidence="2" id="KW-1185">Reference proteome</keyword>
<dbReference type="InterPro" id="IPR023198">
    <property type="entry name" value="PGP-like_dom2"/>
</dbReference>
<dbReference type="InterPro" id="IPR050155">
    <property type="entry name" value="HAD-like_hydrolase_sf"/>
</dbReference>
<dbReference type="RefSeq" id="WP_109015882.1">
    <property type="nucleotide sequence ID" value="NZ_BDOQ01000009.1"/>
</dbReference>
<dbReference type="InterPro" id="IPR041492">
    <property type="entry name" value="HAD_2"/>
</dbReference>
<dbReference type="GO" id="GO:0005829">
    <property type="term" value="C:cytosol"/>
    <property type="evidence" value="ECO:0007669"/>
    <property type="project" value="TreeGrafter"/>
</dbReference>
<dbReference type="GO" id="GO:0006281">
    <property type="term" value="P:DNA repair"/>
    <property type="evidence" value="ECO:0007669"/>
    <property type="project" value="TreeGrafter"/>
</dbReference>
<comment type="caution">
    <text evidence="1">The sequence shown here is derived from an EMBL/GenBank/DDBJ whole genome shotgun (WGS) entry which is preliminary data.</text>
</comment>
<dbReference type="NCBIfam" id="TIGR01549">
    <property type="entry name" value="HAD-SF-IA-v1"/>
    <property type="match status" value="1"/>
</dbReference>
<dbReference type="AlphaFoldDB" id="A0A2R5F8X7"/>
<organism evidence="1 2">
    <name type="scientific">Novimethylophilus kurashikiensis</name>
    <dbReference type="NCBI Taxonomy" id="1825523"/>
    <lineage>
        <taxon>Bacteria</taxon>
        <taxon>Pseudomonadati</taxon>
        <taxon>Pseudomonadota</taxon>
        <taxon>Betaproteobacteria</taxon>
        <taxon>Nitrosomonadales</taxon>
        <taxon>Methylophilaceae</taxon>
        <taxon>Novimethylophilus</taxon>
    </lineage>
</organism>
<protein>
    <submittedName>
        <fullName evidence="1">Phosphoglycolate phosphatase</fullName>
        <ecNumber evidence="1">3.1.3.18</ecNumber>
    </submittedName>
</protein>
<dbReference type="Pfam" id="PF13419">
    <property type="entry name" value="HAD_2"/>
    <property type="match status" value="1"/>
</dbReference>
<sequence>MPRQFDVLIFDWDGTLADSTQIIVDALQAASHDTDLPVPSPEKSRSIIGLGLREALAELFPGVSTDIQDRLVDRYRHHYYARHDDIALFEGVPDAIQEFEDAGFMLAVATGKGRGGLNLALEKTGLGRHFHATRCAGECQSKPHPQMLEEILDELGVMPERAVMIGDTHFDLQMAQNARMAGLGVSYGAQAHENLLPHAPLACFDSFAKLHAWLKLNA</sequence>
<dbReference type="Gene3D" id="3.40.50.1000">
    <property type="entry name" value="HAD superfamily/HAD-like"/>
    <property type="match status" value="1"/>
</dbReference>
<dbReference type="OrthoDB" id="9782449at2"/>
<gene>
    <name evidence="1" type="primary">gph</name>
    <name evidence="1" type="ORF">NMK_2303</name>
</gene>